<accession>A0A0F9FJW1</accession>
<name>A0A0F9FJW1_9ZZZZ</name>
<dbReference type="EMBL" id="LAZR01023363">
    <property type="protein sequence ID" value="KKL78746.1"/>
    <property type="molecule type" value="Genomic_DNA"/>
</dbReference>
<evidence type="ECO:0000313" key="1">
    <source>
        <dbReference type="EMBL" id="KKL78746.1"/>
    </source>
</evidence>
<organism evidence="1">
    <name type="scientific">marine sediment metagenome</name>
    <dbReference type="NCBI Taxonomy" id="412755"/>
    <lineage>
        <taxon>unclassified sequences</taxon>
        <taxon>metagenomes</taxon>
        <taxon>ecological metagenomes</taxon>
    </lineage>
</organism>
<comment type="caution">
    <text evidence="1">The sequence shown here is derived from an EMBL/GenBank/DDBJ whole genome shotgun (WGS) entry which is preliminary data.</text>
</comment>
<dbReference type="AlphaFoldDB" id="A0A0F9FJW1"/>
<sequence>MRNRPFCSRQPPLRYWLAGNHIRDVTEMVVYHTMHRLSERVRCDSITHITWK</sequence>
<proteinExistence type="predicted"/>
<gene>
    <name evidence="1" type="ORF">LCGC14_2021790</name>
</gene>
<reference evidence="1" key="1">
    <citation type="journal article" date="2015" name="Nature">
        <title>Complex archaea that bridge the gap between prokaryotes and eukaryotes.</title>
        <authorList>
            <person name="Spang A."/>
            <person name="Saw J.H."/>
            <person name="Jorgensen S.L."/>
            <person name="Zaremba-Niedzwiedzka K."/>
            <person name="Martijn J."/>
            <person name="Lind A.E."/>
            <person name="van Eijk R."/>
            <person name="Schleper C."/>
            <person name="Guy L."/>
            <person name="Ettema T.J."/>
        </authorList>
    </citation>
    <scope>NUCLEOTIDE SEQUENCE</scope>
</reference>
<protein>
    <submittedName>
        <fullName evidence="1">Uncharacterized protein</fullName>
    </submittedName>
</protein>